<dbReference type="InParanoid" id="A0A0H2RYF5"/>
<dbReference type="AlphaFoldDB" id="A0A0H2RYF5"/>
<dbReference type="HAMAP" id="MF_02087">
    <property type="entry name" value="PLP_homeostasis"/>
    <property type="match status" value="1"/>
</dbReference>
<dbReference type="PROSITE" id="PS01211">
    <property type="entry name" value="UPF0001"/>
    <property type="match status" value="1"/>
</dbReference>
<comment type="function">
    <text evidence="2">Pyridoxal 5'-phosphate (PLP)-binding protein, which may be involved in intracellular homeostatic regulation of pyridoxal 5'-phosphate (PLP), the active form of vitamin B6.</text>
</comment>
<organism evidence="6 7">
    <name type="scientific">Schizopora paradoxa</name>
    <dbReference type="NCBI Taxonomy" id="27342"/>
    <lineage>
        <taxon>Eukaryota</taxon>
        <taxon>Fungi</taxon>
        <taxon>Dikarya</taxon>
        <taxon>Basidiomycota</taxon>
        <taxon>Agaricomycotina</taxon>
        <taxon>Agaricomycetes</taxon>
        <taxon>Hymenochaetales</taxon>
        <taxon>Schizoporaceae</taxon>
        <taxon>Schizopora</taxon>
    </lineage>
</organism>
<dbReference type="SUPFAM" id="SSF51419">
    <property type="entry name" value="PLP-binding barrel"/>
    <property type="match status" value="1"/>
</dbReference>
<gene>
    <name evidence="6" type="ORF">SCHPADRAFT_913761</name>
</gene>
<evidence type="ECO:0000313" key="7">
    <source>
        <dbReference type="Proteomes" id="UP000053477"/>
    </source>
</evidence>
<dbReference type="PANTHER" id="PTHR10146">
    <property type="entry name" value="PROLINE SYNTHETASE CO-TRANSCRIBED BACTERIAL HOMOLOG PROTEIN"/>
    <property type="match status" value="1"/>
</dbReference>
<feature type="domain" description="Alanine racemase N-terminal" evidence="5">
    <location>
        <begin position="190"/>
        <end position="286"/>
    </location>
</feature>
<feature type="modified residue" description="N6-(pyridoxal phosphate)lysine" evidence="2">
    <location>
        <position position="49"/>
    </location>
</feature>
<dbReference type="Gene3D" id="3.20.20.10">
    <property type="entry name" value="Alanine racemase"/>
    <property type="match status" value="1"/>
</dbReference>
<dbReference type="CDD" id="cd06822">
    <property type="entry name" value="PLPDE_III_YBL036c_euk"/>
    <property type="match status" value="1"/>
</dbReference>
<dbReference type="OrthoDB" id="10264196at2759"/>
<dbReference type="NCBIfam" id="TIGR00044">
    <property type="entry name" value="YggS family pyridoxal phosphate-dependent enzyme"/>
    <property type="match status" value="1"/>
</dbReference>
<dbReference type="STRING" id="27342.A0A0H2RYF5"/>
<protein>
    <recommendedName>
        <fullName evidence="2">Pyridoxal phosphate homeostasis protein</fullName>
        <shortName evidence="2">PLP homeostasis protein</shortName>
    </recommendedName>
</protein>
<dbReference type="PANTHER" id="PTHR10146:SF14">
    <property type="entry name" value="PYRIDOXAL PHOSPHATE HOMEOSTASIS PROTEIN"/>
    <property type="match status" value="1"/>
</dbReference>
<dbReference type="Proteomes" id="UP000053477">
    <property type="component" value="Unassembled WGS sequence"/>
</dbReference>
<dbReference type="InterPro" id="IPR001608">
    <property type="entry name" value="Ala_racemase_N"/>
</dbReference>
<evidence type="ECO:0000313" key="6">
    <source>
        <dbReference type="EMBL" id="KLO17110.1"/>
    </source>
</evidence>
<keyword evidence="7" id="KW-1185">Reference proteome</keyword>
<accession>A0A0H2RYF5</accession>
<dbReference type="GO" id="GO:0030170">
    <property type="term" value="F:pyridoxal phosphate binding"/>
    <property type="evidence" value="ECO:0007669"/>
    <property type="project" value="UniProtKB-UniRule"/>
</dbReference>
<dbReference type="InterPro" id="IPR011078">
    <property type="entry name" value="PyrdxlP_homeostasis"/>
</dbReference>
<dbReference type="Pfam" id="PF01168">
    <property type="entry name" value="Ala_racemase_N"/>
    <property type="match status" value="1"/>
</dbReference>
<evidence type="ECO:0000256" key="4">
    <source>
        <dbReference type="SAM" id="MobiDB-lite"/>
    </source>
</evidence>
<dbReference type="InterPro" id="IPR029066">
    <property type="entry name" value="PLP-binding_barrel"/>
</dbReference>
<comment type="similarity">
    <text evidence="2 3">Belongs to the pyridoxal phosphate-binding protein YggS/PROSC family.</text>
</comment>
<feature type="region of interest" description="Disordered" evidence="4">
    <location>
        <begin position="145"/>
        <end position="175"/>
    </location>
</feature>
<name>A0A0H2RYF5_9AGAM</name>
<dbReference type="FunCoup" id="A0A0H2RYF5">
    <property type="interactions" value="260"/>
</dbReference>
<evidence type="ECO:0000256" key="3">
    <source>
        <dbReference type="RuleBase" id="RU004514"/>
    </source>
</evidence>
<evidence type="ECO:0000256" key="2">
    <source>
        <dbReference type="HAMAP-Rule" id="MF_03225"/>
    </source>
</evidence>
<evidence type="ECO:0000259" key="5">
    <source>
        <dbReference type="Pfam" id="PF01168"/>
    </source>
</evidence>
<evidence type="ECO:0000256" key="1">
    <source>
        <dbReference type="ARBA" id="ARBA00022898"/>
    </source>
</evidence>
<proteinExistence type="inferred from homology"/>
<keyword evidence="1 2" id="KW-0663">Pyridoxal phosphate</keyword>
<feature type="compositionally biased region" description="Polar residues" evidence="4">
    <location>
        <begin position="161"/>
        <end position="174"/>
    </location>
</feature>
<reference evidence="6 7" key="1">
    <citation type="submission" date="2015-04" db="EMBL/GenBank/DDBJ databases">
        <title>Complete genome sequence of Schizopora paradoxa KUC8140, a cosmopolitan wood degrader in East Asia.</title>
        <authorList>
            <consortium name="DOE Joint Genome Institute"/>
            <person name="Min B."/>
            <person name="Park H."/>
            <person name="Jang Y."/>
            <person name="Kim J.-J."/>
            <person name="Kim K.H."/>
            <person name="Pangilinan J."/>
            <person name="Lipzen A."/>
            <person name="Riley R."/>
            <person name="Grigoriev I.V."/>
            <person name="Spatafora J.W."/>
            <person name="Choi I.-G."/>
        </authorList>
    </citation>
    <scope>NUCLEOTIDE SEQUENCE [LARGE SCALE GENOMIC DNA]</scope>
    <source>
        <strain evidence="6 7">KUC8140</strain>
    </source>
</reference>
<sequence>MASVSSPNPERAAELAENLSNIRNRVKKAVTLSSRAQHLTNPLLIAVSKYKPSSDILECYGLGQRDFGENYVQELIDKAKELPEDIRWHFIGTLQSNKSKALSTIPNLYSVQTISSVKGADAINKALPPERESTPLNILLQVNTSGEDSKSGLPPLLPSAESPTSGQTEVTGDTESTEVMAPLVDLAKHIILNCPRLRLQGLMTIGALSESLSEADINRDFETLKTTRAELQRQLKSLPDDADKPVRWGEDGHLVLSMGMSSDFEAALKAGSDMVRVGTGIFGQRPKKETTP</sequence>
<dbReference type="EMBL" id="KQ085908">
    <property type="protein sequence ID" value="KLO17110.1"/>
    <property type="molecule type" value="Genomic_DNA"/>
</dbReference>